<accession>A0A1F5T2V8</accession>
<feature type="transmembrane region" description="Helical" evidence="1">
    <location>
        <begin position="27"/>
        <end position="46"/>
    </location>
</feature>
<sequence length="164" mass="19329">MKHQQISFTLSVLDDSWFDNRKNRGKLIIFTSLFPIVWFLSCFLLPDNPIQKLSNYLVLKYFIVVCIPLFGVLSLIVGIQKICGHERRFFHILSLLTYASWFIASGYLHFNIYSNDYIEQAINYLARRSYWWFELLGFLSVLAMTFCAVTILMETLENRDTRST</sequence>
<keyword evidence="1" id="KW-0812">Transmembrane</keyword>
<evidence type="ECO:0000256" key="1">
    <source>
        <dbReference type="SAM" id="Phobius"/>
    </source>
</evidence>
<reference evidence="2 3" key="1">
    <citation type="journal article" date="2016" name="Nat. Commun.">
        <title>Thousands of microbial genomes shed light on interconnected biogeochemical processes in an aquifer system.</title>
        <authorList>
            <person name="Anantharaman K."/>
            <person name="Brown C.T."/>
            <person name="Hug L.A."/>
            <person name="Sharon I."/>
            <person name="Castelle C.J."/>
            <person name="Probst A.J."/>
            <person name="Thomas B.C."/>
            <person name="Singh A."/>
            <person name="Wilkins M.J."/>
            <person name="Karaoz U."/>
            <person name="Brodie E.L."/>
            <person name="Williams K.H."/>
            <person name="Hubbard S.S."/>
            <person name="Banfield J.F."/>
        </authorList>
    </citation>
    <scope>NUCLEOTIDE SEQUENCE [LARGE SCALE GENOMIC DNA]</scope>
</reference>
<evidence type="ECO:0000313" key="2">
    <source>
        <dbReference type="EMBL" id="OGF33314.1"/>
    </source>
</evidence>
<dbReference type="AlphaFoldDB" id="A0A1F5T2V8"/>
<proteinExistence type="predicted"/>
<keyword evidence="1" id="KW-0472">Membrane</keyword>
<feature type="transmembrane region" description="Helical" evidence="1">
    <location>
        <begin position="58"/>
        <end position="77"/>
    </location>
</feature>
<feature type="transmembrane region" description="Helical" evidence="1">
    <location>
        <begin position="130"/>
        <end position="153"/>
    </location>
</feature>
<gene>
    <name evidence="2" type="ORF">A2478_01250</name>
</gene>
<keyword evidence="1" id="KW-1133">Transmembrane helix</keyword>
<dbReference type="EMBL" id="MFGJ01000001">
    <property type="protein sequence ID" value="OGF33314.1"/>
    <property type="molecule type" value="Genomic_DNA"/>
</dbReference>
<protein>
    <submittedName>
        <fullName evidence="2">Uncharacterized protein</fullName>
    </submittedName>
</protein>
<dbReference type="Proteomes" id="UP000179001">
    <property type="component" value="Unassembled WGS sequence"/>
</dbReference>
<organism evidence="2 3">
    <name type="scientific">Candidatus Falkowbacteria bacterium RIFOXYC2_FULL_36_12</name>
    <dbReference type="NCBI Taxonomy" id="1798002"/>
    <lineage>
        <taxon>Bacteria</taxon>
        <taxon>Candidatus Falkowiibacteriota</taxon>
    </lineage>
</organism>
<feature type="transmembrane region" description="Helical" evidence="1">
    <location>
        <begin position="89"/>
        <end position="110"/>
    </location>
</feature>
<evidence type="ECO:0000313" key="3">
    <source>
        <dbReference type="Proteomes" id="UP000179001"/>
    </source>
</evidence>
<comment type="caution">
    <text evidence="2">The sequence shown here is derived from an EMBL/GenBank/DDBJ whole genome shotgun (WGS) entry which is preliminary data.</text>
</comment>
<name>A0A1F5T2V8_9BACT</name>